<sequence>MTEEYLYKEESYKIIGLLFEVHKSLGKGFSEIVYKDALEYEFKINNVPYQREKEFSVNYKETVLKHKFYADFVVYDRIILEIKTVECFNNAHYNQCINYLKVSGNELAFLVNFNLSSLEHKRIVRTIK</sequence>
<organism evidence="1 2">
    <name type="scientific">Flavobacterium segetis</name>
    <dbReference type="NCBI Taxonomy" id="271157"/>
    <lineage>
        <taxon>Bacteria</taxon>
        <taxon>Pseudomonadati</taxon>
        <taxon>Bacteroidota</taxon>
        <taxon>Flavobacteriia</taxon>
        <taxon>Flavobacteriales</taxon>
        <taxon>Flavobacteriaceae</taxon>
        <taxon>Flavobacterium</taxon>
    </lineage>
</organism>
<accession>A0A1M5E5H8</accession>
<proteinExistence type="predicted"/>
<evidence type="ECO:0000313" key="2">
    <source>
        <dbReference type="Proteomes" id="UP000184036"/>
    </source>
</evidence>
<dbReference type="AlphaFoldDB" id="A0A1M5E5H8"/>
<name>A0A1M5E5H8_9FLAO</name>
<gene>
    <name evidence="1" type="ORF">SAMN05444396_101174</name>
</gene>
<protein>
    <submittedName>
        <fullName evidence="1">GxxExxY protein</fullName>
    </submittedName>
</protein>
<dbReference type="STRING" id="271157.SAMN05444396_101174"/>
<dbReference type="NCBIfam" id="TIGR04256">
    <property type="entry name" value="GxxExxY"/>
    <property type="match status" value="1"/>
</dbReference>
<dbReference type="OrthoDB" id="9806869at2"/>
<evidence type="ECO:0000313" key="1">
    <source>
        <dbReference type="EMBL" id="SHF74508.1"/>
    </source>
</evidence>
<dbReference type="InterPro" id="IPR026350">
    <property type="entry name" value="GxxExxY"/>
</dbReference>
<dbReference type="RefSeq" id="WP_072986963.1">
    <property type="nucleotide sequence ID" value="NZ_FQWE01000001.1"/>
</dbReference>
<dbReference type="EMBL" id="FQWE01000001">
    <property type="protein sequence ID" value="SHF74508.1"/>
    <property type="molecule type" value="Genomic_DNA"/>
</dbReference>
<dbReference type="Pfam" id="PF13366">
    <property type="entry name" value="PDDEXK_3"/>
    <property type="match status" value="1"/>
</dbReference>
<reference evidence="2" key="1">
    <citation type="submission" date="2016-11" db="EMBL/GenBank/DDBJ databases">
        <authorList>
            <person name="Varghese N."/>
            <person name="Submissions S."/>
        </authorList>
    </citation>
    <scope>NUCLEOTIDE SEQUENCE [LARGE SCALE GENOMIC DNA]</scope>
    <source>
        <strain evidence="2">DSM 19741</strain>
    </source>
</reference>
<keyword evidence="2" id="KW-1185">Reference proteome</keyword>
<dbReference type="Proteomes" id="UP000184036">
    <property type="component" value="Unassembled WGS sequence"/>
</dbReference>